<dbReference type="InterPro" id="IPR013210">
    <property type="entry name" value="LRR_N_plant-typ"/>
</dbReference>
<dbReference type="Pfam" id="PF23598">
    <property type="entry name" value="LRR_14"/>
    <property type="match status" value="2"/>
</dbReference>
<comment type="subcellular location">
    <subcellularLocation>
        <location evidence="2">Cell membrane</location>
    </subcellularLocation>
    <subcellularLocation>
        <location evidence="1">Membrane</location>
        <topology evidence="1">Single-pass membrane protein</topology>
    </subcellularLocation>
</comment>
<evidence type="ECO:0000256" key="1">
    <source>
        <dbReference type="ARBA" id="ARBA00004167"/>
    </source>
</evidence>
<evidence type="ECO:0000256" key="13">
    <source>
        <dbReference type="ARBA" id="ARBA00022840"/>
    </source>
</evidence>
<dbReference type="AlphaFoldDB" id="A0A176W921"/>
<keyword evidence="7" id="KW-0808">Transferase</keyword>
<dbReference type="SMART" id="SM00369">
    <property type="entry name" value="LRR_TYP"/>
    <property type="match status" value="9"/>
</dbReference>
<keyword evidence="21" id="KW-1185">Reference proteome</keyword>
<keyword evidence="4" id="KW-1003">Cell membrane</keyword>
<dbReference type="Gene3D" id="3.80.10.10">
    <property type="entry name" value="Ribonuclease Inhibitor"/>
    <property type="match status" value="4"/>
</dbReference>
<keyword evidence="8 17" id="KW-0812">Transmembrane</keyword>
<evidence type="ECO:0000256" key="17">
    <source>
        <dbReference type="SAM" id="Phobius"/>
    </source>
</evidence>
<evidence type="ECO:0000256" key="4">
    <source>
        <dbReference type="ARBA" id="ARBA00022475"/>
    </source>
</evidence>
<dbReference type="Pfam" id="PF00560">
    <property type="entry name" value="LRR_1"/>
    <property type="match status" value="5"/>
</dbReference>
<keyword evidence="14 17" id="KW-1133">Transmembrane helix</keyword>
<gene>
    <name evidence="20" type="ORF">AXG93_2865s1070</name>
</gene>
<evidence type="ECO:0000259" key="19">
    <source>
        <dbReference type="Pfam" id="PF23598"/>
    </source>
</evidence>
<feature type="domain" description="Disease resistance R13L4/SHOC-2-like LRR" evidence="19">
    <location>
        <begin position="519"/>
        <end position="628"/>
    </location>
</feature>
<evidence type="ECO:0000256" key="8">
    <source>
        <dbReference type="ARBA" id="ARBA00022692"/>
    </source>
</evidence>
<dbReference type="GO" id="GO:0005524">
    <property type="term" value="F:ATP binding"/>
    <property type="evidence" value="ECO:0007669"/>
    <property type="project" value="UniProtKB-KW"/>
</dbReference>
<dbReference type="PANTHER" id="PTHR45974">
    <property type="entry name" value="RECEPTOR-LIKE PROTEIN 55"/>
    <property type="match status" value="1"/>
</dbReference>
<evidence type="ECO:0000256" key="9">
    <source>
        <dbReference type="ARBA" id="ARBA00022729"/>
    </source>
</evidence>
<keyword evidence="5" id="KW-0723">Serine/threonine-protein kinase</keyword>
<keyword evidence="12" id="KW-0418">Kinase</keyword>
<dbReference type="PANTHER" id="PTHR45974:SF266">
    <property type="entry name" value="LEUCINE-RICH REPEAT RECEPTOR PROTEIN KINASE HPCA1"/>
    <property type="match status" value="1"/>
</dbReference>
<evidence type="ECO:0000256" key="5">
    <source>
        <dbReference type="ARBA" id="ARBA00022527"/>
    </source>
</evidence>
<protein>
    <submittedName>
        <fullName evidence="20">Uncharacterized protein</fullName>
    </submittedName>
</protein>
<keyword evidence="15 17" id="KW-0472">Membrane</keyword>
<keyword evidence="16" id="KW-0325">Glycoprotein</keyword>
<keyword evidence="13" id="KW-0067">ATP-binding</keyword>
<reference evidence="20" key="1">
    <citation type="submission" date="2016-03" db="EMBL/GenBank/DDBJ databases">
        <title>Mechanisms controlling the formation of the plant cell surface in tip-growing cells are functionally conserved among land plants.</title>
        <authorList>
            <person name="Honkanen S."/>
            <person name="Jones V.A."/>
            <person name="Morieri G."/>
            <person name="Champion C."/>
            <person name="Hetherington A.J."/>
            <person name="Kelly S."/>
            <person name="Saint-Marcoux D."/>
            <person name="Proust H."/>
            <person name="Prescott H."/>
            <person name="Dolan L."/>
        </authorList>
    </citation>
    <scope>NUCLEOTIDE SEQUENCE [LARGE SCALE GENOMIC DNA]</scope>
    <source>
        <tissue evidence="20">Whole gametophyte</tissue>
    </source>
</reference>
<organism evidence="20 21">
    <name type="scientific">Marchantia polymorpha subsp. ruderalis</name>
    <dbReference type="NCBI Taxonomy" id="1480154"/>
    <lineage>
        <taxon>Eukaryota</taxon>
        <taxon>Viridiplantae</taxon>
        <taxon>Streptophyta</taxon>
        <taxon>Embryophyta</taxon>
        <taxon>Marchantiophyta</taxon>
        <taxon>Marchantiopsida</taxon>
        <taxon>Marchantiidae</taxon>
        <taxon>Marchantiales</taxon>
        <taxon>Marchantiaceae</taxon>
        <taxon>Marchantia</taxon>
    </lineage>
</organism>
<dbReference type="Pfam" id="PF08263">
    <property type="entry name" value="LRRNT_2"/>
    <property type="match status" value="1"/>
</dbReference>
<comment type="caution">
    <text evidence="20">The sequence shown here is derived from an EMBL/GenBank/DDBJ whole genome shotgun (WGS) entry which is preliminary data.</text>
</comment>
<comment type="similarity">
    <text evidence="3">Belongs to the RLP family.</text>
</comment>
<keyword evidence="6" id="KW-0433">Leucine-rich repeat</keyword>
<evidence type="ECO:0000256" key="7">
    <source>
        <dbReference type="ARBA" id="ARBA00022679"/>
    </source>
</evidence>
<evidence type="ECO:0000256" key="6">
    <source>
        <dbReference type="ARBA" id="ARBA00022614"/>
    </source>
</evidence>
<keyword evidence="10" id="KW-0677">Repeat</keyword>
<proteinExistence type="inferred from homology"/>
<evidence type="ECO:0000256" key="11">
    <source>
        <dbReference type="ARBA" id="ARBA00022741"/>
    </source>
</evidence>
<name>A0A176W921_MARPO</name>
<feature type="domain" description="Disease resistance R13L4/SHOC-2-like LRR" evidence="19">
    <location>
        <begin position="145"/>
        <end position="288"/>
    </location>
</feature>
<evidence type="ECO:0000256" key="12">
    <source>
        <dbReference type="ARBA" id="ARBA00022777"/>
    </source>
</evidence>
<evidence type="ECO:0000256" key="10">
    <source>
        <dbReference type="ARBA" id="ARBA00022737"/>
    </source>
</evidence>
<dbReference type="SUPFAM" id="SSF52058">
    <property type="entry name" value="L domain-like"/>
    <property type="match status" value="1"/>
</dbReference>
<evidence type="ECO:0000313" key="21">
    <source>
        <dbReference type="Proteomes" id="UP000077202"/>
    </source>
</evidence>
<dbReference type="FunFam" id="3.80.10.10:FF:000275">
    <property type="entry name" value="Leucine-rich repeat receptor-like protein kinase"/>
    <property type="match status" value="1"/>
</dbReference>
<evidence type="ECO:0000256" key="15">
    <source>
        <dbReference type="ARBA" id="ARBA00023136"/>
    </source>
</evidence>
<evidence type="ECO:0000256" key="2">
    <source>
        <dbReference type="ARBA" id="ARBA00004236"/>
    </source>
</evidence>
<feature type="transmembrane region" description="Helical" evidence="17">
    <location>
        <begin position="961"/>
        <end position="989"/>
    </location>
</feature>
<keyword evidence="9" id="KW-0732">Signal</keyword>
<dbReference type="SUPFAM" id="SSF52047">
    <property type="entry name" value="RNI-like"/>
    <property type="match status" value="2"/>
</dbReference>
<evidence type="ECO:0000256" key="3">
    <source>
        <dbReference type="ARBA" id="ARBA00009592"/>
    </source>
</evidence>
<dbReference type="EMBL" id="LVLJ01001706">
    <property type="protein sequence ID" value="OAE28666.1"/>
    <property type="molecule type" value="Genomic_DNA"/>
</dbReference>
<keyword evidence="11" id="KW-0547">Nucleotide-binding</keyword>
<accession>A0A176W921</accession>
<dbReference type="InterPro" id="IPR032675">
    <property type="entry name" value="LRR_dom_sf"/>
</dbReference>
<feature type="domain" description="Leucine-rich repeat-containing N-terminal plant-type" evidence="18">
    <location>
        <begin position="98"/>
        <end position="137"/>
    </location>
</feature>
<dbReference type="InterPro" id="IPR003591">
    <property type="entry name" value="Leu-rich_rpt_typical-subtyp"/>
</dbReference>
<dbReference type="Proteomes" id="UP000077202">
    <property type="component" value="Unassembled WGS sequence"/>
</dbReference>
<dbReference type="InterPro" id="IPR001611">
    <property type="entry name" value="Leu-rich_rpt"/>
</dbReference>
<dbReference type="GO" id="GO:0005886">
    <property type="term" value="C:plasma membrane"/>
    <property type="evidence" value="ECO:0007669"/>
    <property type="project" value="UniProtKB-SubCell"/>
</dbReference>
<dbReference type="InterPro" id="IPR055414">
    <property type="entry name" value="LRR_R13L4/SHOC2-like"/>
</dbReference>
<evidence type="ECO:0000256" key="16">
    <source>
        <dbReference type="ARBA" id="ARBA00023180"/>
    </source>
</evidence>
<dbReference type="GO" id="GO:0004674">
    <property type="term" value="F:protein serine/threonine kinase activity"/>
    <property type="evidence" value="ECO:0007669"/>
    <property type="project" value="UniProtKB-KW"/>
</dbReference>
<evidence type="ECO:0000259" key="18">
    <source>
        <dbReference type="Pfam" id="PF08263"/>
    </source>
</evidence>
<sequence>MGEKWPSQASSSLSHEKSAESVRTFIQSSRKGQLLYDERLRAAKFKERELDHHNHRGLQLHASKIYHSGERVLHEHETDPSPHGISRAVSLLEASFMEGDALLAFKDGIRNYSAGALVDWTPDKRSEYCSWSRVTCNRELHVTALHLSSLDLTGSLGPSLCNLSYLEELHLHQNFLKSEIPPELGRLSRLRILNLEENLLHGSIPKEVGNLTSLQVLNLGSQGWDFNGTIPVELGQLSELRFLNLGAVNHRDSEKINYMTATNNLRGSIPRSLGNCTKLLYLDLYGNFRLTGVIPEELGNLIHLEYLSFEQNNFTGAVPHQLGNLTICKYLNFRGNALQGHLPVGLANLSRLVGLDVGKNFFTGNLVHVSSTAWSELLWFYADQNSFSGTFPELVFSSRNLGALVLSYNNFSGNLPADLGRLSSAKYIYMDSNMFGGDLPESLTNMSLLTSLKVWNNKLTGTLDAARNSTLLEVLYLGSSDSIHNTFTGRLTDEMVRSWPKLEIVYLDYNAMIGKIPTALGNVTQLKFLSLKGNKFDGGIPEELGDLKKLQFLLLNDNELTGKLPASLANLQDVEMINLELNKLRGSIPYQLGNLTKMRYLMLHSNNLTGEIPPDLGKLKKLGCLSLYNNNLTGNIPVTLSNCSALDRILLSYNSFKGQLTHINFAGLESLLVFSITDNQFSGLFPVTLWNCSRLYWLDLSRNQFSGMLPKFDVLNAHLHQPHSQGLTLTGLRVLSLTSNHFNGPIPSWIWMLPLLQVLDLSSNAFTGVLPRNLSGLVNYKLPLERKLNRGNYYLNSRLFVDISLRRGENILGYTYVLHSLMLLDVSGNEITGELPKELGTLHGLKYLFMAKNNFDGSIPTELGEIIDLSELDLSENQLSGPIPESLSRLRLGYLNLSLNQLCGPIPVADSFDTRLSKSFLPGNPKLCGDSINKPCQSFAFSCGGDLDLVSITKGVDSWSLYFHGVPMTAFAIGASVGFATVIGLITLIPSLRNRFLFADNPKMEHTQFDYGLFVRSS</sequence>
<evidence type="ECO:0000256" key="14">
    <source>
        <dbReference type="ARBA" id="ARBA00022989"/>
    </source>
</evidence>
<dbReference type="FunFam" id="3.80.10.10:FF:000095">
    <property type="entry name" value="LRR receptor-like serine/threonine-protein kinase GSO1"/>
    <property type="match status" value="2"/>
</dbReference>
<dbReference type="FunFam" id="3.80.10.10:FF:000213">
    <property type="entry name" value="Tyrosine-sulfated glycopeptide receptor 1"/>
    <property type="match status" value="1"/>
</dbReference>
<evidence type="ECO:0000313" key="20">
    <source>
        <dbReference type="EMBL" id="OAE28666.1"/>
    </source>
</evidence>